<dbReference type="AlphaFoldDB" id="A0AAW0DCD7"/>
<organism evidence="1 2">
    <name type="scientific">Favolaschia claudopus</name>
    <dbReference type="NCBI Taxonomy" id="2862362"/>
    <lineage>
        <taxon>Eukaryota</taxon>
        <taxon>Fungi</taxon>
        <taxon>Dikarya</taxon>
        <taxon>Basidiomycota</taxon>
        <taxon>Agaricomycotina</taxon>
        <taxon>Agaricomycetes</taxon>
        <taxon>Agaricomycetidae</taxon>
        <taxon>Agaricales</taxon>
        <taxon>Marasmiineae</taxon>
        <taxon>Mycenaceae</taxon>
        <taxon>Favolaschia</taxon>
    </lineage>
</organism>
<dbReference type="EMBL" id="JAWWNJ010000009">
    <property type="protein sequence ID" value="KAK7048981.1"/>
    <property type="molecule type" value="Genomic_DNA"/>
</dbReference>
<reference evidence="1 2" key="1">
    <citation type="journal article" date="2024" name="J Genomics">
        <title>Draft genome sequencing and assembly of Favolaschia claudopus CIRM-BRFM 2984 isolated from oak limbs.</title>
        <authorList>
            <person name="Navarro D."/>
            <person name="Drula E."/>
            <person name="Chaduli D."/>
            <person name="Cazenave R."/>
            <person name="Ahrendt S."/>
            <person name="Wang J."/>
            <person name="Lipzen A."/>
            <person name="Daum C."/>
            <person name="Barry K."/>
            <person name="Grigoriev I.V."/>
            <person name="Favel A."/>
            <person name="Rosso M.N."/>
            <person name="Martin F."/>
        </authorList>
    </citation>
    <scope>NUCLEOTIDE SEQUENCE [LARGE SCALE GENOMIC DNA]</scope>
    <source>
        <strain evidence="1 2">CIRM-BRFM 2984</strain>
    </source>
</reference>
<gene>
    <name evidence="1" type="ORF">R3P38DRAFT_3175230</name>
</gene>
<sequence length="368" mass="41352">MLERIWKKLAAENREYTGHSAATFLSPERASLRSPFAWIHDACSIRTHCLRIRLPITDGLFSFALALHSFISLLAPTLDSVLLARYAHIALKDTDLSPTVFTLSRLGFTLFCPRPASTLSCRRTRPSPAVLCLYLFDTASEVLAFHSFVIFPNPSLSNVPGLYGFPIALSFKSPQAISALIRRRAFAIRRSSPHVRSILLVFTARSPLRISILHSDIRRNAFEFSLSQRSLAHMGSILLVLYFGFVENKSIARLCNHTGNTSTLAYFLLLYCVLSFMFSSDRTAQSHEATQQLSRFVLVFRYFCRCRALNLLSTRKLSVMFVSPSLAGTFRSSDEFCGATGLASANLVRLVDFRIFAYLRIAMRASYC</sequence>
<accession>A0AAW0DCD7</accession>
<dbReference type="Proteomes" id="UP001362999">
    <property type="component" value="Unassembled WGS sequence"/>
</dbReference>
<evidence type="ECO:0000313" key="1">
    <source>
        <dbReference type="EMBL" id="KAK7048981.1"/>
    </source>
</evidence>
<comment type="caution">
    <text evidence="1">The sequence shown here is derived from an EMBL/GenBank/DDBJ whole genome shotgun (WGS) entry which is preliminary data.</text>
</comment>
<proteinExistence type="predicted"/>
<keyword evidence="2" id="KW-1185">Reference proteome</keyword>
<name>A0AAW0DCD7_9AGAR</name>
<evidence type="ECO:0000313" key="2">
    <source>
        <dbReference type="Proteomes" id="UP001362999"/>
    </source>
</evidence>
<protein>
    <submittedName>
        <fullName evidence="1">Uncharacterized protein</fullName>
    </submittedName>
</protein>